<evidence type="ECO:0008006" key="4">
    <source>
        <dbReference type="Google" id="ProtNLM"/>
    </source>
</evidence>
<evidence type="ECO:0000313" key="3">
    <source>
        <dbReference type="Proteomes" id="UP000177325"/>
    </source>
</evidence>
<dbReference type="Pfam" id="PF04402">
    <property type="entry name" value="SIMPL"/>
    <property type="match status" value="1"/>
</dbReference>
<keyword evidence="1" id="KW-0472">Membrane</keyword>
<name>A0A1F6FFA1_9BACT</name>
<dbReference type="AlphaFoldDB" id="A0A1F6FFA1"/>
<reference evidence="2 3" key="1">
    <citation type="journal article" date="2016" name="Nat. Commun.">
        <title>Thousands of microbial genomes shed light on interconnected biogeochemical processes in an aquifer system.</title>
        <authorList>
            <person name="Anantharaman K."/>
            <person name="Brown C.T."/>
            <person name="Hug L.A."/>
            <person name="Sharon I."/>
            <person name="Castelle C.J."/>
            <person name="Probst A.J."/>
            <person name="Thomas B.C."/>
            <person name="Singh A."/>
            <person name="Wilkins M.J."/>
            <person name="Karaoz U."/>
            <person name="Brodie E.L."/>
            <person name="Williams K.H."/>
            <person name="Hubbard S.S."/>
            <person name="Banfield J.F."/>
        </authorList>
    </citation>
    <scope>NUCLEOTIDE SEQUENCE [LARGE SCALE GENOMIC DNA]</scope>
</reference>
<sequence length="260" mass="28200">MENFFGSKLNRFLTTIILGLVVVALGAYAYYTMQQARYFYTGPTTISVSGEGEVMAVPDIGQFSFSVMAEGDDAVTAQDASATKINEINAALEAAGVDRKDIKTEYYSLYPKYNYETMPCIAGMYCPGEQVQDGFEVNQTILVKVRNLETAGALLGLVGDKGATNISGLSFTIDDDAALKDEAREMAIADAKAKAEVLANNLGVRLTKMVGYYEDEGYPVPYYGMGGDMMVKQEMSSVTPDLPTGENITTSRVTLTFQVK</sequence>
<keyword evidence="1" id="KW-1133">Transmembrane helix</keyword>
<accession>A0A1F6FFA1</accession>
<dbReference type="PANTHER" id="PTHR34387">
    <property type="entry name" value="SLR1258 PROTEIN"/>
    <property type="match status" value="1"/>
</dbReference>
<dbReference type="InterPro" id="IPR007497">
    <property type="entry name" value="SIMPL/DUF541"/>
</dbReference>
<evidence type="ECO:0000313" key="2">
    <source>
        <dbReference type="EMBL" id="OGG84528.1"/>
    </source>
</evidence>
<protein>
    <recommendedName>
        <fullName evidence="4">SIMPL domain-containing protein</fullName>
    </recommendedName>
</protein>
<dbReference type="STRING" id="1798525.A3G90_00325"/>
<dbReference type="EMBL" id="MFMM01000001">
    <property type="protein sequence ID" value="OGG84528.1"/>
    <property type="molecule type" value="Genomic_DNA"/>
</dbReference>
<dbReference type="Proteomes" id="UP000177325">
    <property type="component" value="Unassembled WGS sequence"/>
</dbReference>
<comment type="caution">
    <text evidence="2">The sequence shown here is derived from an EMBL/GenBank/DDBJ whole genome shotgun (WGS) entry which is preliminary data.</text>
</comment>
<evidence type="ECO:0000256" key="1">
    <source>
        <dbReference type="SAM" id="Phobius"/>
    </source>
</evidence>
<organism evidence="2 3">
    <name type="scientific">Candidatus Kaiserbacteria bacterium RIFCSPLOWO2_12_FULL_45_26</name>
    <dbReference type="NCBI Taxonomy" id="1798525"/>
    <lineage>
        <taxon>Bacteria</taxon>
        <taxon>Candidatus Kaiseribacteriota</taxon>
    </lineage>
</organism>
<dbReference type="InterPro" id="IPR052022">
    <property type="entry name" value="26kDa_periplasmic_antigen"/>
</dbReference>
<dbReference type="Gene3D" id="3.30.70.2970">
    <property type="entry name" value="Protein of unknown function (DUF541), domain 2"/>
    <property type="match status" value="1"/>
</dbReference>
<proteinExistence type="predicted"/>
<gene>
    <name evidence="2" type="ORF">A3G90_00325</name>
</gene>
<feature type="transmembrane region" description="Helical" evidence="1">
    <location>
        <begin position="12"/>
        <end position="31"/>
    </location>
</feature>
<keyword evidence="1" id="KW-0812">Transmembrane</keyword>
<dbReference type="PANTHER" id="PTHR34387:SF2">
    <property type="entry name" value="SLR1258 PROTEIN"/>
    <property type="match status" value="1"/>
</dbReference>
<dbReference type="Gene3D" id="3.30.110.170">
    <property type="entry name" value="Protein of unknown function (DUF541), domain 1"/>
    <property type="match status" value="1"/>
</dbReference>
<dbReference type="GO" id="GO:0006974">
    <property type="term" value="P:DNA damage response"/>
    <property type="evidence" value="ECO:0007669"/>
    <property type="project" value="TreeGrafter"/>
</dbReference>